<dbReference type="RefSeq" id="XP_039145713.1">
    <property type="nucleotide sequence ID" value="XM_039289779.1"/>
</dbReference>
<evidence type="ECO:0000313" key="2">
    <source>
        <dbReference type="Proteomes" id="UP001515500"/>
    </source>
</evidence>
<feature type="transmembrane region" description="Helical" evidence="1">
    <location>
        <begin position="95"/>
        <end position="118"/>
    </location>
</feature>
<keyword evidence="1" id="KW-0472">Membrane</keyword>
<protein>
    <submittedName>
        <fullName evidence="3">Uncharacterized protein LOC120282947</fullName>
    </submittedName>
</protein>
<evidence type="ECO:0000313" key="3">
    <source>
        <dbReference type="RefSeq" id="XP_039145713.1"/>
    </source>
</evidence>
<dbReference type="GeneID" id="120282947"/>
<keyword evidence="1" id="KW-0812">Transmembrane</keyword>
<dbReference type="AlphaFoldDB" id="A0AB40D623"/>
<gene>
    <name evidence="3" type="primary">LOC120282947</name>
</gene>
<keyword evidence="1" id="KW-1133">Transmembrane helix</keyword>
<reference evidence="3" key="1">
    <citation type="submission" date="2025-08" db="UniProtKB">
        <authorList>
            <consortium name="RefSeq"/>
        </authorList>
    </citation>
    <scope>IDENTIFICATION</scope>
</reference>
<proteinExistence type="predicted"/>
<accession>A0AB40D623</accession>
<evidence type="ECO:0000256" key="1">
    <source>
        <dbReference type="SAM" id="Phobius"/>
    </source>
</evidence>
<sequence length="163" mass="18747">MENLARRRCNFVSSTTCVMCHSDVESTDHLLTQCLVASHVWNFFGQLFEVRSGPSSMRDLWGNWRNNIKRPLSFFWDLLARAITWNIWIERNARIFSSSCASIASLIVKIIHMFLIWLNAAPDSKRAKLEEPIKKIKRSLEFVTGRDVGHHVPPEASSYPGEV</sequence>
<organism evidence="2 3">
    <name type="scientific">Dioscorea cayennensis subsp. rotundata</name>
    <name type="common">White Guinea yam</name>
    <name type="synonym">Dioscorea rotundata</name>
    <dbReference type="NCBI Taxonomy" id="55577"/>
    <lineage>
        <taxon>Eukaryota</taxon>
        <taxon>Viridiplantae</taxon>
        <taxon>Streptophyta</taxon>
        <taxon>Embryophyta</taxon>
        <taxon>Tracheophyta</taxon>
        <taxon>Spermatophyta</taxon>
        <taxon>Magnoliopsida</taxon>
        <taxon>Liliopsida</taxon>
        <taxon>Dioscoreales</taxon>
        <taxon>Dioscoreaceae</taxon>
        <taxon>Dioscorea</taxon>
    </lineage>
</organism>
<name>A0AB40D623_DIOCR</name>
<keyword evidence="2" id="KW-1185">Reference proteome</keyword>
<dbReference type="Proteomes" id="UP001515500">
    <property type="component" value="Chromosome 18"/>
</dbReference>